<feature type="region of interest" description="Disordered" evidence="1">
    <location>
        <begin position="196"/>
        <end position="237"/>
    </location>
</feature>
<dbReference type="EMBL" id="JANPWB010000009">
    <property type="protein sequence ID" value="KAJ1152541.1"/>
    <property type="molecule type" value="Genomic_DNA"/>
</dbReference>
<feature type="region of interest" description="Disordered" evidence="1">
    <location>
        <begin position="90"/>
        <end position="168"/>
    </location>
</feature>
<dbReference type="Proteomes" id="UP001066276">
    <property type="component" value="Chromosome 5"/>
</dbReference>
<gene>
    <name evidence="2" type="ORF">NDU88_005316</name>
</gene>
<protein>
    <submittedName>
        <fullName evidence="2">Uncharacterized protein</fullName>
    </submittedName>
</protein>
<accession>A0AAV7RI60</accession>
<reference evidence="2" key="1">
    <citation type="journal article" date="2022" name="bioRxiv">
        <title>Sequencing and chromosome-scale assembly of the giantPleurodeles waltlgenome.</title>
        <authorList>
            <person name="Brown T."/>
            <person name="Elewa A."/>
            <person name="Iarovenko S."/>
            <person name="Subramanian E."/>
            <person name="Araus A.J."/>
            <person name="Petzold A."/>
            <person name="Susuki M."/>
            <person name="Suzuki K.-i.T."/>
            <person name="Hayashi T."/>
            <person name="Toyoda A."/>
            <person name="Oliveira C."/>
            <person name="Osipova E."/>
            <person name="Leigh N.D."/>
            <person name="Simon A."/>
            <person name="Yun M.H."/>
        </authorList>
    </citation>
    <scope>NUCLEOTIDE SEQUENCE</scope>
    <source>
        <strain evidence="2">20211129_DDA</strain>
        <tissue evidence="2">Liver</tissue>
    </source>
</reference>
<organism evidence="2 3">
    <name type="scientific">Pleurodeles waltl</name>
    <name type="common">Iberian ribbed newt</name>
    <dbReference type="NCBI Taxonomy" id="8319"/>
    <lineage>
        <taxon>Eukaryota</taxon>
        <taxon>Metazoa</taxon>
        <taxon>Chordata</taxon>
        <taxon>Craniata</taxon>
        <taxon>Vertebrata</taxon>
        <taxon>Euteleostomi</taxon>
        <taxon>Amphibia</taxon>
        <taxon>Batrachia</taxon>
        <taxon>Caudata</taxon>
        <taxon>Salamandroidea</taxon>
        <taxon>Salamandridae</taxon>
        <taxon>Pleurodelinae</taxon>
        <taxon>Pleurodeles</taxon>
    </lineage>
</organism>
<proteinExistence type="predicted"/>
<keyword evidence="3" id="KW-1185">Reference proteome</keyword>
<feature type="compositionally biased region" description="Low complexity" evidence="1">
    <location>
        <begin position="136"/>
        <end position="160"/>
    </location>
</feature>
<evidence type="ECO:0000256" key="1">
    <source>
        <dbReference type="SAM" id="MobiDB-lite"/>
    </source>
</evidence>
<name>A0AAV7RI60_PLEWA</name>
<comment type="caution">
    <text evidence="2">The sequence shown here is derived from an EMBL/GenBank/DDBJ whole genome shotgun (WGS) entry which is preliminary data.</text>
</comment>
<evidence type="ECO:0000313" key="2">
    <source>
        <dbReference type="EMBL" id="KAJ1152541.1"/>
    </source>
</evidence>
<evidence type="ECO:0000313" key="3">
    <source>
        <dbReference type="Proteomes" id="UP001066276"/>
    </source>
</evidence>
<dbReference type="AlphaFoldDB" id="A0AAV7RI60"/>
<sequence>MAHVDETVFTSSRLPLVDGPKVSLVYFSDWTVFTGSKGAPRRLTVHQGSRRRSHRFIGIPRGLCIFCICVAHLGTSPVFHAQRGFGHTSTLPGSTPLGPDPGCPRIRAAATTSSGAGAPPRQESAVVRTRQRAQRLPRLQPWAAGRGGPPRSSSRLSFPAGAAPRDQDTAPEAPVVLLIMVRSLRGRMPLSIVWISGSPAPLRPPRRPAARVRAPPSLEPRHRLASSGAGSPLEQGP</sequence>
<feature type="compositionally biased region" description="Low complexity" evidence="1">
    <location>
        <begin position="108"/>
        <end position="120"/>
    </location>
</feature>